<evidence type="ECO:0000256" key="1">
    <source>
        <dbReference type="SAM" id="Phobius"/>
    </source>
</evidence>
<dbReference type="eggNOG" id="ENOG5032YAN">
    <property type="taxonomic scope" value="Bacteria"/>
</dbReference>
<dbReference type="Proteomes" id="UP000001578">
    <property type="component" value="Chromosome"/>
</dbReference>
<keyword evidence="1" id="KW-1133">Transmembrane helix</keyword>
<feature type="transmembrane region" description="Helical" evidence="1">
    <location>
        <begin position="43"/>
        <end position="61"/>
    </location>
</feature>
<protein>
    <submittedName>
        <fullName evidence="2">Uncharacterized protein</fullName>
    </submittedName>
</protein>
<reference evidence="2 3" key="1">
    <citation type="journal article" date="2007" name="Proc. Natl. Acad. Sci. U.S.A.">
        <title>Genome and proteome of long-chain alkane degrading Geobacillus thermodenitrificans NG80-2 isolated from a deep-subsurface oil reservoir.</title>
        <authorList>
            <person name="Feng L."/>
            <person name="Wang W."/>
            <person name="Cheng J."/>
            <person name="Ren Y."/>
            <person name="Zhao G."/>
            <person name="Gao C."/>
            <person name="Tang Y."/>
            <person name="Liu X."/>
            <person name="Han W."/>
            <person name="Peng X."/>
            <person name="Liu R."/>
            <person name="Wang L."/>
        </authorList>
    </citation>
    <scope>NUCLEOTIDE SEQUENCE [LARGE SCALE GENOMIC DNA]</scope>
    <source>
        <strain evidence="2 3">NG80-2</strain>
    </source>
</reference>
<accession>A4IKU1</accession>
<name>A4IKU1_GEOTN</name>
<sequence>MGRRGTALALYFIPLAGMILFLVNKLTHSLCAQRDIPEEQQPAVFRTINGLITILLISSYLRSIVYIKSCPPCSQVKMGTMKKKGAPGVGAPSFI</sequence>
<feature type="transmembrane region" description="Helical" evidence="1">
    <location>
        <begin position="7"/>
        <end position="23"/>
    </location>
</feature>
<keyword evidence="1" id="KW-0472">Membrane</keyword>
<dbReference type="AlphaFoldDB" id="A4IKU1"/>
<dbReference type="HOGENOM" id="CLU_2368875_0_0_9"/>
<proteinExistence type="predicted"/>
<organism evidence="2 3">
    <name type="scientific">Geobacillus thermodenitrificans (strain NG80-2)</name>
    <dbReference type="NCBI Taxonomy" id="420246"/>
    <lineage>
        <taxon>Bacteria</taxon>
        <taxon>Bacillati</taxon>
        <taxon>Bacillota</taxon>
        <taxon>Bacilli</taxon>
        <taxon>Bacillales</taxon>
        <taxon>Anoxybacillaceae</taxon>
        <taxon>Geobacillus</taxon>
    </lineage>
</organism>
<evidence type="ECO:0000313" key="2">
    <source>
        <dbReference type="EMBL" id="ABO65945.1"/>
    </source>
</evidence>
<evidence type="ECO:0000313" key="3">
    <source>
        <dbReference type="Proteomes" id="UP000001578"/>
    </source>
</evidence>
<dbReference type="KEGG" id="gtn:GTNG_0563"/>
<keyword evidence="1" id="KW-0812">Transmembrane</keyword>
<dbReference type="EMBL" id="CP000557">
    <property type="protein sequence ID" value="ABO65945.1"/>
    <property type="molecule type" value="Genomic_DNA"/>
</dbReference>
<gene>
    <name evidence="2" type="ordered locus">GTNG_0563</name>
</gene>